<feature type="compositionally biased region" description="Low complexity" evidence="1">
    <location>
        <begin position="1"/>
        <end position="13"/>
    </location>
</feature>
<reference evidence="3" key="1">
    <citation type="journal article" date="2018" name="Nat. Microbiol.">
        <title>Leveraging single-cell genomics to expand the fungal tree of life.</title>
        <authorList>
            <person name="Ahrendt S.R."/>
            <person name="Quandt C.A."/>
            <person name="Ciobanu D."/>
            <person name="Clum A."/>
            <person name="Salamov A."/>
            <person name="Andreopoulos B."/>
            <person name="Cheng J.F."/>
            <person name="Woyke T."/>
            <person name="Pelin A."/>
            <person name="Henrissat B."/>
            <person name="Reynolds N.K."/>
            <person name="Benny G.L."/>
            <person name="Smith M.E."/>
            <person name="James T.Y."/>
            <person name="Grigoriev I.V."/>
        </authorList>
    </citation>
    <scope>NUCLEOTIDE SEQUENCE [LARGE SCALE GENOMIC DNA]</scope>
    <source>
        <strain evidence="3">ATCC 52028</strain>
    </source>
</reference>
<name>A0A4V1IUK6_9FUNG</name>
<evidence type="ECO:0000313" key="2">
    <source>
        <dbReference type="EMBL" id="RKP00889.1"/>
    </source>
</evidence>
<proteinExistence type="predicted"/>
<evidence type="ECO:0000256" key="1">
    <source>
        <dbReference type="SAM" id="MobiDB-lite"/>
    </source>
</evidence>
<keyword evidence="3" id="KW-1185">Reference proteome</keyword>
<gene>
    <name evidence="2" type="ORF">CXG81DRAFT_19247</name>
</gene>
<feature type="compositionally biased region" description="Low complexity" evidence="1">
    <location>
        <begin position="83"/>
        <end position="92"/>
    </location>
</feature>
<feature type="compositionally biased region" description="Gly residues" evidence="1">
    <location>
        <begin position="93"/>
        <end position="103"/>
    </location>
</feature>
<feature type="region of interest" description="Disordered" evidence="1">
    <location>
        <begin position="77"/>
        <end position="103"/>
    </location>
</feature>
<evidence type="ECO:0000313" key="3">
    <source>
        <dbReference type="Proteomes" id="UP000274922"/>
    </source>
</evidence>
<sequence length="500" mass="51190">MSAGAAAAAPSAWSRRRRRRHRRTTDPIPLAPRPRHIRSMIELVIIVVTLVVLYSSKPDPATFGAFLKAHTNGHDGGNGGGLAASSSSSSGSGRHGGGGGGGGWRARLTQFAQSLSSALAPADPRWEIDDYLFFSLATVFPGSPRAARQLYLGLLGAWWSLITPAAAPPDARGAPSASASYAAAAIEAERQERAYEGLMADAHRARARGDHAAAASRYRAAAGVLGRPTAAPTPTAGTDRAAALESAARMDVAGLPPHQPADRVCAALREAAQTWLAQGHAGPPPGGRGAQRRLTQSAARAAGCLETAADLAARAGGAAARAADLRAALRILESAGGECAARAHTLRGRVADALMASAVGPAPPVAAAPSRALPVAAVLLDGRARGDARQLYEATVAHALASDLLRTSLAPLVERAALAALPEPRALQGVAALAARADGAAARVPWLAGVVAALAADDRAHAIALIRAHGVLERTTPGSWMAYQVALTLQDWDARSHSIC</sequence>
<feature type="region of interest" description="Disordered" evidence="1">
    <location>
        <begin position="1"/>
        <end position="32"/>
    </location>
</feature>
<accession>A0A4V1IUK6</accession>
<dbReference type="AlphaFoldDB" id="A0A4V1IUK6"/>
<organism evidence="2 3">
    <name type="scientific">Caulochytrium protostelioides</name>
    <dbReference type="NCBI Taxonomy" id="1555241"/>
    <lineage>
        <taxon>Eukaryota</taxon>
        <taxon>Fungi</taxon>
        <taxon>Fungi incertae sedis</taxon>
        <taxon>Chytridiomycota</taxon>
        <taxon>Chytridiomycota incertae sedis</taxon>
        <taxon>Chytridiomycetes</taxon>
        <taxon>Caulochytriales</taxon>
        <taxon>Caulochytriaceae</taxon>
        <taxon>Caulochytrium</taxon>
    </lineage>
</organism>
<protein>
    <submittedName>
        <fullName evidence="2">Uncharacterized protein</fullName>
    </submittedName>
</protein>
<dbReference type="Proteomes" id="UP000274922">
    <property type="component" value="Unassembled WGS sequence"/>
</dbReference>
<feature type="compositionally biased region" description="Basic residues" evidence="1">
    <location>
        <begin position="14"/>
        <end position="23"/>
    </location>
</feature>
<dbReference type="EMBL" id="ML014194">
    <property type="protein sequence ID" value="RKP00889.1"/>
    <property type="molecule type" value="Genomic_DNA"/>
</dbReference>